<dbReference type="PANTHER" id="PTHR48227:SF1">
    <property type="entry name" value="DNA LIGASE 1-LIKE"/>
    <property type="match status" value="1"/>
</dbReference>
<accession>A0AAN9K7N8</accession>
<dbReference type="AlphaFoldDB" id="A0AAN9K7N8"/>
<gene>
    <name evidence="2" type="ORF">RJT34_08403</name>
</gene>
<organism evidence="2 3">
    <name type="scientific">Clitoria ternatea</name>
    <name type="common">Butterfly pea</name>
    <dbReference type="NCBI Taxonomy" id="43366"/>
    <lineage>
        <taxon>Eukaryota</taxon>
        <taxon>Viridiplantae</taxon>
        <taxon>Streptophyta</taxon>
        <taxon>Embryophyta</taxon>
        <taxon>Tracheophyta</taxon>
        <taxon>Spermatophyta</taxon>
        <taxon>Magnoliopsida</taxon>
        <taxon>eudicotyledons</taxon>
        <taxon>Gunneridae</taxon>
        <taxon>Pentapetalae</taxon>
        <taxon>rosids</taxon>
        <taxon>fabids</taxon>
        <taxon>Fabales</taxon>
        <taxon>Fabaceae</taxon>
        <taxon>Papilionoideae</taxon>
        <taxon>50 kb inversion clade</taxon>
        <taxon>NPAAA clade</taxon>
        <taxon>indigoferoid/millettioid clade</taxon>
        <taxon>Phaseoleae</taxon>
        <taxon>Clitoria</taxon>
    </lineage>
</organism>
<feature type="region of interest" description="Disordered" evidence="1">
    <location>
        <begin position="55"/>
        <end position="283"/>
    </location>
</feature>
<feature type="compositionally biased region" description="Basic and acidic residues" evidence="1">
    <location>
        <begin position="159"/>
        <end position="176"/>
    </location>
</feature>
<dbReference type="PANTHER" id="PTHR48227">
    <property type="entry name" value="DNA TOPOISOMERASE 1-LIKE"/>
    <property type="match status" value="1"/>
</dbReference>
<comment type="caution">
    <text evidence="2">The sequence shown here is derived from an EMBL/GenBank/DDBJ whole genome shotgun (WGS) entry which is preliminary data.</text>
</comment>
<dbReference type="Proteomes" id="UP001359559">
    <property type="component" value="Unassembled WGS sequence"/>
</dbReference>
<proteinExistence type="predicted"/>
<evidence type="ECO:0000313" key="2">
    <source>
        <dbReference type="EMBL" id="KAK7310719.1"/>
    </source>
</evidence>
<protein>
    <submittedName>
        <fullName evidence="2">Uncharacterized protein</fullName>
    </submittedName>
</protein>
<reference evidence="2 3" key="1">
    <citation type="submission" date="2024-01" db="EMBL/GenBank/DDBJ databases">
        <title>The genomes of 5 underutilized Papilionoideae crops provide insights into root nodulation and disease resistance.</title>
        <authorList>
            <person name="Yuan L."/>
        </authorList>
    </citation>
    <scope>NUCLEOTIDE SEQUENCE [LARGE SCALE GENOMIC DNA]</scope>
    <source>
        <strain evidence="2">LY-2023</strain>
        <tissue evidence="2">Leaf</tissue>
    </source>
</reference>
<evidence type="ECO:0000256" key="1">
    <source>
        <dbReference type="SAM" id="MobiDB-lite"/>
    </source>
</evidence>
<feature type="compositionally biased region" description="Basic and acidic residues" evidence="1">
    <location>
        <begin position="92"/>
        <end position="112"/>
    </location>
</feature>
<feature type="compositionally biased region" description="Basic residues" evidence="1">
    <location>
        <begin position="61"/>
        <end position="72"/>
    </location>
</feature>
<sequence>MKTVTGRCDSSKDVSLSKAAKIIAKFVSADNGASHAINAYLRRASASFNELNQLHKEIKSPHSHKKKHKRRRADNAGDEGGGVVENSVPGVKSEEFRVDSEKSTQTDVKFSRGVDSSVENRTGSAGEKHKKSKKKQGDESLNGEDNGIKLSNGVENEIESGREKGSGIGMEEEKKPKKEKKKHKKGGDFSSNKSGVENLEDGDEKEQERGKQCDGLEGENGGVVRPQDSQIKKKKKKEAGSQNKSYDEATKMEQRRKRKSEDVEGRPEERSEKRMKRKQDDDL</sequence>
<name>A0AAN9K7N8_CLITE</name>
<feature type="compositionally biased region" description="Basic and acidic residues" evidence="1">
    <location>
        <begin position="245"/>
        <end position="283"/>
    </location>
</feature>
<dbReference type="EMBL" id="JAYKXN010000002">
    <property type="protein sequence ID" value="KAK7310719.1"/>
    <property type="molecule type" value="Genomic_DNA"/>
</dbReference>
<keyword evidence="3" id="KW-1185">Reference proteome</keyword>
<evidence type="ECO:0000313" key="3">
    <source>
        <dbReference type="Proteomes" id="UP001359559"/>
    </source>
</evidence>